<dbReference type="OMA" id="WCTRERT"/>
<evidence type="ECO:0000256" key="1">
    <source>
        <dbReference type="SAM" id="Coils"/>
    </source>
</evidence>
<dbReference type="EMBL" id="CP001328">
    <property type="protein sequence ID" value="ACO64739.1"/>
    <property type="molecule type" value="Genomic_DNA"/>
</dbReference>
<feature type="compositionally biased region" description="Acidic residues" evidence="2">
    <location>
        <begin position="144"/>
        <end position="153"/>
    </location>
</feature>
<feature type="region of interest" description="Disordered" evidence="2">
    <location>
        <begin position="1"/>
        <end position="62"/>
    </location>
</feature>
<dbReference type="eggNOG" id="ENOG502SRB0">
    <property type="taxonomic scope" value="Eukaryota"/>
</dbReference>
<evidence type="ECO:0000313" key="4">
    <source>
        <dbReference type="Proteomes" id="UP000002009"/>
    </source>
</evidence>
<dbReference type="AlphaFoldDB" id="C1E9U1"/>
<feature type="coiled-coil region" evidence="1">
    <location>
        <begin position="97"/>
        <end position="130"/>
    </location>
</feature>
<feature type="region of interest" description="Disordered" evidence="2">
    <location>
        <begin position="135"/>
        <end position="158"/>
    </location>
</feature>
<evidence type="ECO:0000313" key="3">
    <source>
        <dbReference type="EMBL" id="ACO64739.1"/>
    </source>
</evidence>
<accession>C1E9U1</accession>
<dbReference type="InParanoid" id="C1E9U1"/>
<dbReference type="OrthoDB" id="497553at2759"/>
<sequence length="427" mass="46028">MEMERMMALSAYQGQGEFELEPADGNPSQSGRPQLGRNNDRPVSQTGIGGGPPNPARAAAATESPAVVLMRVNCRLTLLLREMVFIERGLRPVTEVVSQTEQDEEDAELLAEAEEELERMKREAAGEDVVEYVNNSIDDSNSIEADDEDDDEYSSGILDPQTAPQLALEWCRVRRTRARNVAARALTAYVSALTSHPVGLRAFAAAVVDGYVAGIPARDVTASLAPEEFDVEGSRRGMFGSAADATRFFSLFVTTAYVVAEQDACEQDADECRNGFDPDGYAWAPAPGEFRSKGGGNVDANARRTVAGMRSSVKAWMEMDRAELRAQVASQLSMDEDDGGMAGDPSGAGAGLTGAMIKPAGNTPPGDLPWERDEHLPGNSITVACLTLQRMVVSFTLRELARRREAYVARGSDFDNKPEYGNDFGGA</sequence>
<keyword evidence="1" id="KW-0175">Coiled coil</keyword>
<reference evidence="3 4" key="1">
    <citation type="journal article" date="2009" name="Science">
        <title>Green evolution and dynamic adaptations revealed by genomes of the marine picoeukaryotes Micromonas.</title>
        <authorList>
            <person name="Worden A.Z."/>
            <person name="Lee J.H."/>
            <person name="Mock T."/>
            <person name="Rouze P."/>
            <person name="Simmons M.P."/>
            <person name="Aerts A.L."/>
            <person name="Allen A.E."/>
            <person name="Cuvelier M.L."/>
            <person name="Derelle E."/>
            <person name="Everett M.V."/>
            <person name="Foulon E."/>
            <person name="Grimwood J."/>
            <person name="Gundlach H."/>
            <person name="Henrissat B."/>
            <person name="Napoli C."/>
            <person name="McDonald S.M."/>
            <person name="Parker M.S."/>
            <person name="Rombauts S."/>
            <person name="Salamov A."/>
            <person name="Von Dassow P."/>
            <person name="Badger J.H."/>
            <person name="Coutinho P.M."/>
            <person name="Demir E."/>
            <person name="Dubchak I."/>
            <person name="Gentemann C."/>
            <person name="Eikrem W."/>
            <person name="Gready J.E."/>
            <person name="John U."/>
            <person name="Lanier W."/>
            <person name="Lindquist E.A."/>
            <person name="Lucas S."/>
            <person name="Mayer K.F."/>
            <person name="Moreau H."/>
            <person name="Not F."/>
            <person name="Otillar R."/>
            <person name="Panaud O."/>
            <person name="Pangilinan J."/>
            <person name="Paulsen I."/>
            <person name="Piegu B."/>
            <person name="Poliakov A."/>
            <person name="Robbens S."/>
            <person name="Schmutz J."/>
            <person name="Toulza E."/>
            <person name="Wyss T."/>
            <person name="Zelensky A."/>
            <person name="Zhou K."/>
            <person name="Armbrust E.V."/>
            <person name="Bhattacharya D."/>
            <person name="Goodenough U.W."/>
            <person name="Van de Peer Y."/>
            <person name="Grigoriev I.V."/>
        </authorList>
    </citation>
    <scope>NUCLEOTIDE SEQUENCE [LARGE SCALE GENOMIC DNA]</scope>
    <source>
        <strain evidence="4">RCC299 / NOUM17</strain>
    </source>
</reference>
<evidence type="ECO:0000256" key="2">
    <source>
        <dbReference type="SAM" id="MobiDB-lite"/>
    </source>
</evidence>
<protein>
    <submittedName>
        <fullName evidence="3">Uncharacterized protein</fullName>
    </submittedName>
</protein>
<keyword evidence="4" id="KW-1185">Reference proteome</keyword>
<dbReference type="KEGG" id="mis:MICPUN_50884"/>
<gene>
    <name evidence="3" type="ORF">MICPUN_50884</name>
</gene>
<name>C1E9U1_MICCC</name>
<dbReference type="RefSeq" id="XP_002503481.1">
    <property type="nucleotide sequence ID" value="XM_002503435.1"/>
</dbReference>
<proteinExistence type="predicted"/>
<dbReference type="GeneID" id="8244772"/>
<organism evidence="3 4">
    <name type="scientific">Micromonas commoda (strain RCC299 / NOUM17 / CCMP2709)</name>
    <name type="common">Picoplanktonic green alga</name>
    <dbReference type="NCBI Taxonomy" id="296587"/>
    <lineage>
        <taxon>Eukaryota</taxon>
        <taxon>Viridiplantae</taxon>
        <taxon>Chlorophyta</taxon>
        <taxon>Mamiellophyceae</taxon>
        <taxon>Mamiellales</taxon>
        <taxon>Mamiellaceae</taxon>
        <taxon>Micromonas</taxon>
    </lineage>
</organism>
<dbReference type="Proteomes" id="UP000002009">
    <property type="component" value="Chromosome 7"/>
</dbReference>